<accession>A0A8J5WFU6</accession>
<evidence type="ECO:0000256" key="1">
    <source>
        <dbReference type="SAM" id="MobiDB-lite"/>
    </source>
</evidence>
<sequence length="150" mass="14954">MEGSPGGQRGGCPDGEGQPGGGNQEGCPVAVAREGRPTAAAKEGILAAATKEGCPAAARKGRPVAAYRAASPTAAWEAAARADLAALPWDPVAAVLDPPAAAIGRPVWRPGEGGEGRRWRVAVDVVDVGGCSPAMAPAVERGERGESLVL</sequence>
<feature type="region of interest" description="Disordered" evidence="1">
    <location>
        <begin position="1"/>
        <end position="29"/>
    </location>
</feature>
<evidence type="ECO:0000313" key="3">
    <source>
        <dbReference type="Proteomes" id="UP000729402"/>
    </source>
</evidence>
<proteinExistence type="predicted"/>
<gene>
    <name evidence="2" type="ORF">GUJ93_ZPchr0010g9821</name>
</gene>
<reference evidence="2" key="2">
    <citation type="submission" date="2021-02" db="EMBL/GenBank/DDBJ databases">
        <authorList>
            <person name="Kimball J.A."/>
            <person name="Haas M.W."/>
            <person name="Macchietto M."/>
            <person name="Kono T."/>
            <person name="Duquette J."/>
            <person name="Shao M."/>
        </authorList>
    </citation>
    <scope>NUCLEOTIDE SEQUENCE</scope>
    <source>
        <tissue evidence="2">Fresh leaf tissue</tissue>
    </source>
</reference>
<dbReference type="Proteomes" id="UP000729402">
    <property type="component" value="Unassembled WGS sequence"/>
</dbReference>
<dbReference type="AlphaFoldDB" id="A0A8J5WFU6"/>
<protein>
    <submittedName>
        <fullName evidence="2">Uncharacterized protein</fullName>
    </submittedName>
</protein>
<keyword evidence="3" id="KW-1185">Reference proteome</keyword>
<reference evidence="2" key="1">
    <citation type="journal article" date="2021" name="bioRxiv">
        <title>Whole Genome Assembly and Annotation of Northern Wild Rice, Zizania palustris L., Supports a Whole Genome Duplication in the Zizania Genus.</title>
        <authorList>
            <person name="Haas M."/>
            <person name="Kono T."/>
            <person name="Macchietto M."/>
            <person name="Millas R."/>
            <person name="McGilp L."/>
            <person name="Shao M."/>
            <person name="Duquette J."/>
            <person name="Hirsch C.N."/>
            <person name="Kimball J."/>
        </authorList>
    </citation>
    <scope>NUCLEOTIDE SEQUENCE</scope>
    <source>
        <tissue evidence="2">Fresh leaf tissue</tissue>
    </source>
</reference>
<dbReference type="EMBL" id="JAAALK010000082">
    <property type="protein sequence ID" value="KAG8088686.1"/>
    <property type="molecule type" value="Genomic_DNA"/>
</dbReference>
<organism evidence="2 3">
    <name type="scientific">Zizania palustris</name>
    <name type="common">Northern wild rice</name>
    <dbReference type="NCBI Taxonomy" id="103762"/>
    <lineage>
        <taxon>Eukaryota</taxon>
        <taxon>Viridiplantae</taxon>
        <taxon>Streptophyta</taxon>
        <taxon>Embryophyta</taxon>
        <taxon>Tracheophyta</taxon>
        <taxon>Spermatophyta</taxon>
        <taxon>Magnoliopsida</taxon>
        <taxon>Liliopsida</taxon>
        <taxon>Poales</taxon>
        <taxon>Poaceae</taxon>
        <taxon>BOP clade</taxon>
        <taxon>Oryzoideae</taxon>
        <taxon>Oryzeae</taxon>
        <taxon>Zizaniinae</taxon>
        <taxon>Zizania</taxon>
    </lineage>
</organism>
<comment type="caution">
    <text evidence="2">The sequence shown here is derived from an EMBL/GenBank/DDBJ whole genome shotgun (WGS) entry which is preliminary data.</text>
</comment>
<name>A0A8J5WFU6_ZIZPA</name>
<evidence type="ECO:0000313" key="2">
    <source>
        <dbReference type="EMBL" id="KAG8088686.1"/>
    </source>
</evidence>
<feature type="compositionally biased region" description="Gly residues" evidence="1">
    <location>
        <begin position="1"/>
        <end position="24"/>
    </location>
</feature>